<dbReference type="EMBL" id="CVMT01000012">
    <property type="protein sequence ID" value="CRG92304.1"/>
    <property type="molecule type" value="Genomic_DNA"/>
</dbReference>
<dbReference type="AlphaFoldDB" id="A0A0U1M9I2"/>
<evidence type="ECO:0000313" key="3">
    <source>
        <dbReference type="Proteomes" id="UP000054383"/>
    </source>
</evidence>
<reference evidence="2 3" key="1">
    <citation type="submission" date="2015-04" db="EMBL/GenBank/DDBJ databases">
        <authorList>
            <person name="Syromyatnikov M.Y."/>
            <person name="Popov V.N."/>
        </authorList>
    </citation>
    <scope>NUCLEOTIDE SEQUENCE [LARGE SCALE GENOMIC DNA]</scope>
    <source>
        <strain evidence="2">WF-38-12</strain>
    </source>
</reference>
<evidence type="ECO:0000256" key="1">
    <source>
        <dbReference type="SAM" id="Coils"/>
    </source>
</evidence>
<proteinExistence type="predicted"/>
<sequence length="115" mass="13394">MALRENDFVYWKALYGDIPLARNESPTEADIIKHIVSSDTEVRPEHKIVGNKAGLDGFQILQQQISEIAERQNSLRESHKALRKRNEIIEESHETLKKEMTTLKELRKKYKFGNC</sequence>
<organism evidence="2 3">
    <name type="scientific">Talaromyces islandicus</name>
    <name type="common">Penicillium islandicum</name>
    <dbReference type="NCBI Taxonomy" id="28573"/>
    <lineage>
        <taxon>Eukaryota</taxon>
        <taxon>Fungi</taxon>
        <taxon>Dikarya</taxon>
        <taxon>Ascomycota</taxon>
        <taxon>Pezizomycotina</taxon>
        <taxon>Eurotiomycetes</taxon>
        <taxon>Eurotiomycetidae</taxon>
        <taxon>Eurotiales</taxon>
        <taxon>Trichocomaceae</taxon>
        <taxon>Talaromyces</taxon>
        <taxon>Talaromyces sect. Islandici</taxon>
    </lineage>
</organism>
<keyword evidence="3" id="KW-1185">Reference proteome</keyword>
<protein>
    <submittedName>
        <fullName evidence="2">Uncharacterized protein</fullName>
    </submittedName>
</protein>
<evidence type="ECO:0000313" key="2">
    <source>
        <dbReference type="EMBL" id="CRG92304.1"/>
    </source>
</evidence>
<feature type="coiled-coil region" evidence="1">
    <location>
        <begin position="79"/>
        <end position="109"/>
    </location>
</feature>
<dbReference type="Proteomes" id="UP000054383">
    <property type="component" value="Unassembled WGS sequence"/>
</dbReference>
<name>A0A0U1M9I2_TALIS</name>
<accession>A0A0U1M9I2</accession>
<keyword evidence="1" id="KW-0175">Coiled coil</keyword>
<gene>
    <name evidence="2" type="ORF">PISL3812_09361</name>
</gene>